<dbReference type="EMBL" id="ML170209">
    <property type="protein sequence ID" value="TDL18334.1"/>
    <property type="molecule type" value="Genomic_DNA"/>
</dbReference>
<keyword evidence="2" id="KW-1185">Reference proteome</keyword>
<gene>
    <name evidence="1" type="ORF">BD410DRAFT_502486</name>
</gene>
<name>A0A4Y7PSI3_9AGAM</name>
<reference evidence="1 2" key="1">
    <citation type="submission" date="2018-06" db="EMBL/GenBank/DDBJ databases">
        <title>A transcriptomic atlas of mushroom development highlights an independent origin of complex multicellularity.</title>
        <authorList>
            <consortium name="DOE Joint Genome Institute"/>
            <person name="Krizsan K."/>
            <person name="Almasi E."/>
            <person name="Merenyi Z."/>
            <person name="Sahu N."/>
            <person name="Viragh M."/>
            <person name="Koszo T."/>
            <person name="Mondo S."/>
            <person name="Kiss B."/>
            <person name="Balint B."/>
            <person name="Kues U."/>
            <person name="Barry K."/>
            <person name="Hegedus J.C."/>
            <person name="Henrissat B."/>
            <person name="Johnson J."/>
            <person name="Lipzen A."/>
            <person name="Ohm R."/>
            <person name="Nagy I."/>
            <person name="Pangilinan J."/>
            <person name="Yan J."/>
            <person name="Xiong Y."/>
            <person name="Grigoriev I.V."/>
            <person name="Hibbett D.S."/>
            <person name="Nagy L.G."/>
        </authorList>
    </citation>
    <scope>NUCLEOTIDE SEQUENCE [LARGE SCALE GENOMIC DNA]</scope>
    <source>
        <strain evidence="1 2">SZMC22713</strain>
    </source>
</reference>
<evidence type="ECO:0000313" key="1">
    <source>
        <dbReference type="EMBL" id="TDL18334.1"/>
    </source>
</evidence>
<dbReference type="Proteomes" id="UP000294933">
    <property type="component" value="Unassembled WGS sequence"/>
</dbReference>
<accession>A0A4Y7PSI3</accession>
<dbReference type="VEuPathDB" id="FungiDB:BD410DRAFT_502486"/>
<sequence>MRLLLGISIVLMPRHRRGHSTHRLSTNFLTGHALSGSRCSRCNSPHRCEFDGRRGCFSHYSFRSFWLRGSSRCCRGLLLRSCGILLCRHDDYCIIV</sequence>
<protein>
    <submittedName>
        <fullName evidence="1">Uncharacterized protein</fullName>
    </submittedName>
</protein>
<dbReference type="AlphaFoldDB" id="A0A4Y7PSI3"/>
<evidence type="ECO:0000313" key="2">
    <source>
        <dbReference type="Proteomes" id="UP000294933"/>
    </source>
</evidence>
<organism evidence="1 2">
    <name type="scientific">Rickenella mellea</name>
    <dbReference type="NCBI Taxonomy" id="50990"/>
    <lineage>
        <taxon>Eukaryota</taxon>
        <taxon>Fungi</taxon>
        <taxon>Dikarya</taxon>
        <taxon>Basidiomycota</taxon>
        <taxon>Agaricomycotina</taxon>
        <taxon>Agaricomycetes</taxon>
        <taxon>Hymenochaetales</taxon>
        <taxon>Rickenellaceae</taxon>
        <taxon>Rickenella</taxon>
    </lineage>
</organism>
<proteinExistence type="predicted"/>